<dbReference type="PANTHER" id="PTHR44998">
    <property type="match status" value="1"/>
</dbReference>
<dbReference type="GO" id="GO:0006493">
    <property type="term" value="P:protein O-linked glycosylation"/>
    <property type="evidence" value="ECO:0007669"/>
    <property type="project" value="TreeGrafter"/>
</dbReference>
<comment type="caution">
    <text evidence="3">The sequence shown here is derived from an EMBL/GenBank/DDBJ whole genome shotgun (WGS) entry which is preliminary data.</text>
</comment>
<dbReference type="Pfam" id="PF13432">
    <property type="entry name" value="TPR_16"/>
    <property type="match status" value="2"/>
</dbReference>
<dbReference type="SMART" id="SM00028">
    <property type="entry name" value="TPR"/>
    <property type="match status" value="4"/>
</dbReference>
<name>A0A7Y2H0S8_UNCEI</name>
<dbReference type="EMBL" id="JABDJR010000019">
    <property type="protein sequence ID" value="NNF05241.1"/>
    <property type="molecule type" value="Genomic_DNA"/>
</dbReference>
<dbReference type="PROSITE" id="PS50293">
    <property type="entry name" value="TPR_REGION"/>
    <property type="match status" value="1"/>
</dbReference>
<dbReference type="InterPro" id="IPR000551">
    <property type="entry name" value="MerR-type_HTH_dom"/>
</dbReference>
<feature type="domain" description="HTH merR-type" evidence="2">
    <location>
        <begin position="19"/>
        <end position="85"/>
    </location>
</feature>
<evidence type="ECO:0000259" key="2">
    <source>
        <dbReference type="Pfam" id="PF13411"/>
    </source>
</evidence>
<feature type="repeat" description="TPR" evidence="1">
    <location>
        <begin position="224"/>
        <end position="257"/>
    </location>
</feature>
<evidence type="ECO:0000256" key="1">
    <source>
        <dbReference type="PROSITE-ProRule" id="PRU00339"/>
    </source>
</evidence>
<dbReference type="SUPFAM" id="SSF48452">
    <property type="entry name" value="TPR-like"/>
    <property type="match status" value="1"/>
</dbReference>
<evidence type="ECO:0000313" key="3">
    <source>
        <dbReference type="EMBL" id="NNF05241.1"/>
    </source>
</evidence>
<protein>
    <submittedName>
        <fullName evidence="3">Tetratricopeptide repeat protein</fullName>
    </submittedName>
</protein>
<sequence length="293" mass="32994">MKIVDFESPSTAKSFPSGYTAKQAARLLELSENQIRGFIQEEFIEPRRGPKGELRLSFQDLVLLRTAKELSKTLSTQKIKRVLRDLKEELPQGRDLSALRITAEGDEIVVRDGRTLFNPESGQTLMNFAVADLAAEVAPLAVVQVEEAKENDADMVADDWYEIGCDLETHEPDHAREAYRRALELEPMHPDAHINLGRLLHLHGHIDAAQTHYRLALQSRPKDATAAYNLGVALQDLGRVLEAMRAYRRAIHLDPMASDAHYNLAQICEETGRKREALRHLQAYKRLAGEESA</sequence>
<dbReference type="GO" id="GO:0016757">
    <property type="term" value="F:glycosyltransferase activity"/>
    <property type="evidence" value="ECO:0007669"/>
    <property type="project" value="TreeGrafter"/>
</dbReference>
<dbReference type="PROSITE" id="PS50005">
    <property type="entry name" value="TPR"/>
    <property type="match status" value="2"/>
</dbReference>
<accession>A0A7Y2H0S8</accession>
<proteinExistence type="predicted"/>
<gene>
    <name evidence="3" type="ORF">HKN21_00640</name>
</gene>
<dbReference type="AlphaFoldDB" id="A0A7Y2H0S8"/>
<dbReference type="Gene3D" id="1.10.1660.10">
    <property type="match status" value="1"/>
</dbReference>
<reference evidence="3 4" key="1">
    <citation type="submission" date="2020-03" db="EMBL/GenBank/DDBJ databases">
        <title>Metabolic flexibility allows generalist bacteria to become dominant in a frequently disturbed ecosystem.</title>
        <authorList>
            <person name="Chen Y.-J."/>
            <person name="Leung P.M."/>
            <person name="Bay S.K."/>
            <person name="Hugenholtz P."/>
            <person name="Kessler A.J."/>
            <person name="Shelley G."/>
            <person name="Waite D.W."/>
            <person name="Cook P.L."/>
            <person name="Greening C."/>
        </authorList>
    </citation>
    <scope>NUCLEOTIDE SEQUENCE [LARGE SCALE GENOMIC DNA]</scope>
    <source>
        <strain evidence="3">SS_bin_28</strain>
    </source>
</reference>
<evidence type="ECO:0000313" key="4">
    <source>
        <dbReference type="Proteomes" id="UP000547674"/>
    </source>
</evidence>
<organism evidence="3 4">
    <name type="scientific">Eiseniibacteriota bacterium</name>
    <dbReference type="NCBI Taxonomy" id="2212470"/>
    <lineage>
        <taxon>Bacteria</taxon>
        <taxon>Candidatus Eiseniibacteriota</taxon>
    </lineage>
</organism>
<dbReference type="GO" id="GO:0006355">
    <property type="term" value="P:regulation of DNA-templated transcription"/>
    <property type="evidence" value="ECO:0007669"/>
    <property type="project" value="InterPro"/>
</dbReference>
<dbReference type="Gene3D" id="1.25.40.10">
    <property type="entry name" value="Tetratricopeptide repeat domain"/>
    <property type="match status" value="1"/>
</dbReference>
<dbReference type="PANTHER" id="PTHR44998:SF1">
    <property type="entry name" value="UDP-N-ACETYLGLUCOSAMINE--PEPTIDE N-ACETYLGLUCOSAMINYLTRANSFERASE 110 KDA SUBUNIT"/>
    <property type="match status" value="1"/>
</dbReference>
<feature type="repeat" description="TPR" evidence="1">
    <location>
        <begin position="190"/>
        <end position="223"/>
    </location>
</feature>
<dbReference type="Proteomes" id="UP000547674">
    <property type="component" value="Unassembled WGS sequence"/>
</dbReference>
<keyword evidence="1" id="KW-0802">TPR repeat</keyword>
<dbReference type="GO" id="GO:0003677">
    <property type="term" value="F:DNA binding"/>
    <property type="evidence" value="ECO:0007669"/>
    <property type="project" value="InterPro"/>
</dbReference>
<dbReference type="InterPro" id="IPR011990">
    <property type="entry name" value="TPR-like_helical_dom_sf"/>
</dbReference>
<dbReference type="Pfam" id="PF13411">
    <property type="entry name" value="MerR_1"/>
    <property type="match status" value="1"/>
</dbReference>
<dbReference type="InterPro" id="IPR019734">
    <property type="entry name" value="TPR_rpt"/>
</dbReference>